<gene>
    <name evidence="7" type="ORF">HC176_08295</name>
</gene>
<feature type="transmembrane region" description="Helical" evidence="6">
    <location>
        <begin position="79"/>
        <end position="96"/>
    </location>
</feature>
<dbReference type="InterPro" id="IPR004307">
    <property type="entry name" value="TspO_MBR"/>
</dbReference>
<name>A0ABX1DAW2_9FLAO</name>
<dbReference type="PANTHER" id="PTHR10057:SF0">
    <property type="entry name" value="TRANSLOCATOR PROTEIN"/>
    <property type="match status" value="1"/>
</dbReference>
<sequence length="156" mass="18051">MQQMKTGLYVIIFLIINFGALALSSWLMDNGPQTGWYQNLNKAPWTPPGWVFGAAWTTIMLCFSIYMAILLKIHPHQKVVILFLIQLVLNVGWNYLFFNQHLVVLSLVCIALLTIIIFKFLFDFKTIMLAKQLLVLPYFIWLCIATSLNAYILIYN</sequence>
<evidence type="ECO:0000256" key="4">
    <source>
        <dbReference type="ARBA" id="ARBA00022989"/>
    </source>
</evidence>
<keyword evidence="4 6" id="KW-1133">Transmembrane helix</keyword>
<comment type="similarity">
    <text evidence="2">Belongs to the TspO/BZRP family.</text>
</comment>
<dbReference type="Gene3D" id="1.20.1260.100">
    <property type="entry name" value="TspO/MBR protein"/>
    <property type="match status" value="1"/>
</dbReference>
<reference evidence="7 8" key="1">
    <citation type="submission" date="2020-03" db="EMBL/GenBank/DDBJ databases">
        <title>Tamlana sp. nov, isolated from XXX.</title>
        <authorList>
            <person name="Cao W.R."/>
        </authorList>
    </citation>
    <scope>NUCLEOTIDE SEQUENCE [LARGE SCALE GENOMIC DNA]</scope>
    <source>
        <strain evidence="7 8">HST1-43</strain>
    </source>
</reference>
<feature type="transmembrane region" description="Helical" evidence="6">
    <location>
        <begin position="7"/>
        <end position="28"/>
    </location>
</feature>
<dbReference type="EMBL" id="JAAVJS010000009">
    <property type="protein sequence ID" value="NJX15489.1"/>
    <property type="molecule type" value="Genomic_DNA"/>
</dbReference>
<dbReference type="PIRSF" id="PIRSF005859">
    <property type="entry name" value="PBR"/>
    <property type="match status" value="1"/>
</dbReference>
<evidence type="ECO:0000256" key="6">
    <source>
        <dbReference type="SAM" id="Phobius"/>
    </source>
</evidence>
<feature type="transmembrane region" description="Helical" evidence="6">
    <location>
        <begin position="102"/>
        <end position="122"/>
    </location>
</feature>
<evidence type="ECO:0000313" key="8">
    <source>
        <dbReference type="Proteomes" id="UP000760545"/>
    </source>
</evidence>
<dbReference type="InterPro" id="IPR038330">
    <property type="entry name" value="TspO/MBR-related_sf"/>
</dbReference>
<dbReference type="PANTHER" id="PTHR10057">
    <property type="entry name" value="PERIPHERAL-TYPE BENZODIAZEPINE RECEPTOR"/>
    <property type="match status" value="1"/>
</dbReference>
<evidence type="ECO:0000256" key="5">
    <source>
        <dbReference type="ARBA" id="ARBA00023136"/>
    </source>
</evidence>
<feature type="transmembrane region" description="Helical" evidence="6">
    <location>
        <begin position="134"/>
        <end position="154"/>
    </location>
</feature>
<evidence type="ECO:0000256" key="2">
    <source>
        <dbReference type="ARBA" id="ARBA00007524"/>
    </source>
</evidence>
<comment type="caution">
    <text evidence="7">The sequence shown here is derived from an EMBL/GenBank/DDBJ whole genome shotgun (WGS) entry which is preliminary data.</text>
</comment>
<comment type="subcellular location">
    <subcellularLocation>
        <location evidence="1">Membrane</location>
        <topology evidence="1">Multi-pass membrane protein</topology>
    </subcellularLocation>
</comment>
<dbReference type="Pfam" id="PF03073">
    <property type="entry name" value="TspO_MBR"/>
    <property type="match status" value="1"/>
</dbReference>
<feature type="transmembrane region" description="Helical" evidence="6">
    <location>
        <begin position="48"/>
        <end position="67"/>
    </location>
</feature>
<keyword evidence="5 6" id="KW-0472">Membrane</keyword>
<evidence type="ECO:0000313" key="7">
    <source>
        <dbReference type="EMBL" id="NJX15489.1"/>
    </source>
</evidence>
<accession>A0ABX1DAW2</accession>
<dbReference type="CDD" id="cd15904">
    <property type="entry name" value="TSPO_MBR"/>
    <property type="match status" value="1"/>
</dbReference>
<evidence type="ECO:0000256" key="1">
    <source>
        <dbReference type="ARBA" id="ARBA00004141"/>
    </source>
</evidence>
<evidence type="ECO:0000256" key="3">
    <source>
        <dbReference type="ARBA" id="ARBA00022692"/>
    </source>
</evidence>
<protein>
    <submittedName>
        <fullName evidence="7">Tryptophan-rich sensory protein</fullName>
    </submittedName>
</protein>
<organism evidence="7 8">
    <name type="scientific">Tamlana crocina</name>
    <dbReference type="NCBI Taxonomy" id="393006"/>
    <lineage>
        <taxon>Bacteria</taxon>
        <taxon>Pseudomonadati</taxon>
        <taxon>Bacteroidota</taxon>
        <taxon>Flavobacteriia</taxon>
        <taxon>Flavobacteriales</taxon>
        <taxon>Flavobacteriaceae</taxon>
        <taxon>Tamlana</taxon>
    </lineage>
</organism>
<proteinExistence type="inferred from homology"/>
<keyword evidence="8" id="KW-1185">Reference proteome</keyword>
<keyword evidence="3 6" id="KW-0812">Transmembrane</keyword>
<dbReference type="Proteomes" id="UP000760545">
    <property type="component" value="Unassembled WGS sequence"/>
</dbReference>